<keyword evidence="1" id="KW-1133">Transmembrane helix</keyword>
<dbReference type="Pfam" id="PF04748">
    <property type="entry name" value="Polysacc_deac_2"/>
    <property type="match status" value="1"/>
</dbReference>
<dbReference type="OrthoDB" id="9784811at2"/>
<keyword evidence="1" id="KW-0472">Membrane</keyword>
<evidence type="ECO:0008006" key="4">
    <source>
        <dbReference type="Google" id="ProtNLM"/>
    </source>
</evidence>
<sequence>MSDLTTPLGFKPPGEERRKIPVGFLLGLGAVTVAALLTLWLVMVDDPLGGEPVARSRIATTQETVDRGEIATVGVKSGTGALLPPPKADDGAGDADAIAAVGTPEQAADPAAETKKMPVGADPGLLVDGPYGRLPRIAEDGRRPLDVYARPTPGMVASAPKIAVIVGGIGLSQTGTQEALRQLPPDVTLAFAPYGSDLGRWVTKARQDGHELLLQVPLEPFDYPDNDPGPHTLLTSLDADKNIDRLHWLMTRVEAYVGVMTYMGARFTADGQALDPVLADVAGRGLLFVDEGTSSRSLVGDGAKTRQAPYARGDVLIDAVATEQEIDSRLAQLEQIARSRGIAVGTASALPISVRRIAAWAAALEARGITLVPISATQRAR</sequence>
<dbReference type="InterPro" id="IPR011330">
    <property type="entry name" value="Glyco_hydro/deAcase_b/a-brl"/>
</dbReference>
<proteinExistence type="predicted"/>
<feature type="transmembrane region" description="Helical" evidence="1">
    <location>
        <begin position="20"/>
        <end position="43"/>
    </location>
</feature>
<dbReference type="SUPFAM" id="SSF88713">
    <property type="entry name" value="Glycoside hydrolase/deacetylase"/>
    <property type="match status" value="1"/>
</dbReference>
<gene>
    <name evidence="2" type="ORF">EDD54_4118</name>
</gene>
<dbReference type="EMBL" id="SNXY01000011">
    <property type="protein sequence ID" value="TDP81858.1"/>
    <property type="molecule type" value="Genomic_DNA"/>
</dbReference>
<comment type="caution">
    <text evidence="2">The sequence shown here is derived from an EMBL/GenBank/DDBJ whole genome shotgun (WGS) entry which is preliminary data.</text>
</comment>
<dbReference type="RefSeq" id="WP_126540448.1">
    <property type="nucleotide sequence ID" value="NZ_BSPM01000002.1"/>
</dbReference>
<name>A0A4V3CVB8_9HYPH</name>
<keyword evidence="1" id="KW-0812">Transmembrane</keyword>
<reference evidence="2 3" key="1">
    <citation type="submission" date="2019-03" db="EMBL/GenBank/DDBJ databases">
        <title>Genomic Encyclopedia of Type Strains, Phase IV (KMG-IV): sequencing the most valuable type-strain genomes for metagenomic binning, comparative biology and taxonomic classification.</title>
        <authorList>
            <person name="Goeker M."/>
        </authorList>
    </citation>
    <scope>NUCLEOTIDE SEQUENCE [LARGE SCALE GENOMIC DNA]</scope>
    <source>
        <strain evidence="2 3">DSM 102969</strain>
    </source>
</reference>
<dbReference type="PANTHER" id="PTHR30105">
    <property type="entry name" value="UNCHARACTERIZED YIBQ-RELATED"/>
    <property type="match status" value="1"/>
</dbReference>
<dbReference type="CDD" id="cd10936">
    <property type="entry name" value="CE4_DAC2"/>
    <property type="match status" value="1"/>
</dbReference>
<dbReference type="InterPro" id="IPR006837">
    <property type="entry name" value="Divergent_DAC"/>
</dbReference>
<evidence type="ECO:0000256" key="1">
    <source>
        <dbReference type="SAM" id="Phobius"/>
    </source>
</evidence>
<dbReference type="GO" id="GO:0005975">
    <property type="term" value="P:carbohydrate metabolic process"/>
    <property type="evidence" value="ECO:0007669"/>
    <property type="project" value="InterPro"/>
</dbReference>
<dbReference type="Gene3D" id="3.20.20.370">
    <property type="entry name" value="Glycoside hydrolase/deacetylase"/>
    <property type="match status" value="1"/>
</dbReference>
<accession>A0A4V3CVB8</accession>
<dbReference type="PANTHER" id="PTHR30105:SF2">
    <property type="entry name" value="DIVERGENT POLYSACCHARIDE DEACETYLASE SUPERFAMILY"/>
    <property type="match status" value="1"/>
</dbReference>
<evidence type="ECO:0000313" key="2">
    <source>
        <dbReference type="EMBL" id="TDP81858.1"/>
    </source>
</evidence>
<evidence type="ECO:0000313" key="3">
    <source>
        <dbReference type="Proteomes" id="UP000294547"/>
    </source>
</evidence>
<organism evidence="2 3">
    <name type="scientific">Oharaeibacter diazotrophicus</name>
    <dbReference type="NCBI Taxonomy" id="1920512"/>
    <lineage>
        <taxon>Bacteria</taxon>
        <taxon>Pseudomonadati</taxon>
        <taxon>Pseudomonadota</taxon>
        <taxon>Alphaproteobacteria</taxon>
        <taxon>Hyphomicrobiales</taxon>
        <taxon>Pleomorphomonadaceae</taxon>
        <taxon>Oharaeibacter</taxon>
    </lineage>
</organism>
<protein>
    <recommendedName>
        <fullName evidence="4">Divergent polysaccharide deacetylase</fullName>
    </recommendedName>
</protein>
<dbReference type="AlphaFoldDB" id="A0A4V3CVB8"/>
<keyword evidence="3" id="KW-1185">Reference proteome</keyword>
<dbReference type="Proteomes" id="UP000294547">
    <property type="component" value="Unassembled WGS sequence"/>
</dbReference>